<comment type="similarity">
    <text evidence="6">Belongs to the major facilitator superfamily. Allantoate permease family.</text>
</comment>
<keyword evidence="3 8" id="KW-0812">Transmembrane</keyword>
<feature type="transmembrane region" description="Helical" evidence="8">
    <location>
        <begin position="275"/>
        <end position="294"/>
    </location>
</feature>
<dbReference type="PANTHER" id="PTHR43791">
    <property type="entry name" value="PERMEASE-RELATED"/>
    <property type="match status" value="1"/>
</dbReference>
<keyword evidence="2" id="KW-0813">Transport</keyword>
<dbReference type="AlphaFoldDB" id="A0A1A6ADQ0"/>
<evidence type="ECO:0000256" key="2">
    <source>
        <dbReference type="ARBA" id="ARBA00022448"/>
    </source>
</evidence>
<evidence type="ECO:0000256" key="5">
    <source>
        <dbReference type="ARBA" id="ARBA00023136"/>
    </source>
</evidence>
<reference evidence="10" key="1">
    <citation type="submission" date="2013-07" db="EMBL/GenBank/DDBJ databases">
        <title>The Genome Sequence of Cryptococcus dejecticola CBS10117.</title>
        <authorList>
            <consortium name="The Broad Institute Genome Sequencing Platform"/>
            <person name="Cuomo C."/>
            <person name="Litvintseva A."/>
            <person name="Chen Y."/>
            <person name="Heitman J."/>
            <person name="Sun S."/>
            <person name="Springer D."/>
            <person name="Dromer F."/>
            <person name="Young S.K."/>
            <person name="Zeng Q."/>
            <person name="Gargeya S."/>
            <person name="Fitzgerald M."/>
            <person name="Abouelleil A."/>
            <person name="Alvarado L."/>
            <person name="Berlin A.M."/>
            <person name="Chapman S.B."/>
            <person name="Dewar J."/>
            <person name="Goldberg J."/>
            <person name="Griggs A."/>
            <person name="Gujja S."/>
            <person name="Hansen M."/>
            <person name="Howarth C."/>
            <person name="Imamovic A."/>
            <person name="Larimer J."/>
            <person name="McCowan C."/>
            <person name="Murphy C."/>
            <person name="Pearson M."/>
            <person name="Priest M."/>
            <person name="Roberts A."/>
            <person name="Saif S."/>
            <person name="Shea T."/>
            <person name="Sykes S."/>
            <person name="Wortman J."/>
            <person name="Nusbaum C."/>
            <person name="Birren B."/>
        </authorList>
    </citation>
    <scope>NUCLEOTIDE SEQUENCE [LARGE SCALE GENOMIC DNA]</scope>
    <source>
        <strain evidence="10">CBS 10117</strain>
    </source>
</reference>
<dbReference type="InterPro" id="IPR036259">
    <property type="entry name" value="MFS_trans_sf"/>
</dbReference>
<feature type="transmembrane region" description="Helical" evidence="8">
    <location>
        <begin position="76"/>
        <end position="96"/>
    </location>
</feature>
<feature type="transmembrane region" description="Helical" evidence="8">
    <location>
        <begin position="371"/>
        <end position="392"/>
    </location>
</feature>
<dbReference type="GO" id="GO:0016020">
    <property type="term" value="C:membrane"/>
    <property type="evidence" value="ECO:0007669"/>
    <property type="project" value="UniProtKB-SubCell"/>
</dbReference>
<evidence type="ECO:0000256" key="1">
    <source>
        <dbReference type="ARBA" id="ARBA00004141"/>
    </source>
</evidence>
<feature type="region of interest" description="Disordered" evidence="7">
    <location>
        <begin position="474"/>
        <end position="509"/>
    </location>
</feature>
<comment type="subcellular location">
    <subcellularLocation>
        <location evidence="1">Membrane</location>
        <topology evidence="1">Multi-pass membrane protein</topology>
    </subcellularLocation>
</comment>
<evidence type="ECO:0000259" key="9">
    <source>
        <dbReference type="PROSITE" id="PS50850"/>
    </source>
</evidence>
<feature type="transmembrane region" description="Helical" evidence="8">
    <location>
        <begin position="345"/>
        <end position="365"/>
    </location>
</feature>
<evidence type="ECO:0000256" key="7">
    <source>
        <dbReference type="SAM" id="MobiDB-lite"/>
    </source>
</evidence>
<gene>
    <name evidence="10" type="ORF">I303_00008</name>
</gene>
<evidence type="ECO:0000256" key="4">
    <source>
        <dbReference type="ARBA" id="ARBA00022989"/>
    </source>
</evidence>
<feature type="transmembrane region" description="Helical" evidence="8">
    <location>
        <begin position="314"/>
        <end position="333"/>
    </location>
</feature>
<evidence type="ECO:0000313" key="10">
    <source>
        <dbReference type="EMBL" id="OBR88197.1"/>
    </source>
</evidence>
<dbReference type="GO" id="GO:0022857">
    <property type="term" value="F:transmembrane transporter activity"/>
    <property type="evidence" value="ECO:0007669"/>
    <property type="project" value="InterPro"/>
</dbReference>
<dbReference type="InterPro" id="IPR020846">
    <property type="entry name" value="MFS_dom"/>
</dbReference>
<dbReference type="OrthoDB" id="3639251at2759"/>
<feature type="domain" description="Major facilitator superfamily (MFS) profile" evidence="9">
    <location>
        <begin position="36"/>
        <end position="509"/>
    </location>
</feature>
<feature type="transmembrane region" description="Helical" evidence="8">
    <location>
        <begin position="404"/>
        <end position="425"/>
    </location>
</feature>
<dbReference type="PANTHER" id="PTHR43791:SF64">
    <property type="entry name" value="MAJOR FACILITATOR SUPERFAMILY (MFS) PROFILE DOMAIN-CONTAINING PROTEIN"/>
    <property type="match status" value="1"/>
</dbReference>
<keyword evidence="5 8" id="KW-0472">Membrane</keyword>
<organism evidence="10">
    <name type="scientific">Kwoniella dejecticola CBS 10117</name>
    <dbReference type="NCBI Taxonomy" id="1296121"/>
    <lineage>
        <taxon>Eukaryota</taxon>
        <taxon>Fungi</taxon>
        <taxon>Dikarya</taxon>
        <taxon>Basidiomycota</taxon>
        <taxon>Agaricomycotina</taxon>
        <taxon>Tremellomycetes</taxon>
        <taxon>Tremellales</taxon>
        <taxon>Cryptococcaceae</taxon>
        <taxon>Kwoniella</taxon>
    </lineage>
</organism>
<dbReference type="PROSITE" id="PS50850">
    <property type="entry name" value="MFS"/>
    <property type="match status" value="1"/>
</dbReference>
<feature type="transmembrane region" description="Helical" evidence="8">
    <location>
        <begin position="103"/>
        <end position="123"/>
    </location>
</feature>
<protein>
    <recommendedName>
        <fullName evidence="9">Major facilitator superfamily (MFS) profile domain-containing protein</fullName>
    </recommendedName>
</protein>
<dbReference type="Gene3D" id="1.20.1250.20">
    <property type="entry name" value="MFS general substrate transporter like domains"/>
    <property type="match status" value="1"/>
</dbReference>
<name>A0A1A6ADQ0_9TREE</name>
<dbReference type="VEuPathDB" id="FungiDB:I303_00008"/>
<evidence type="ECO:0000256" key="6">
    <source>
        <dbReference type="ARBA" id="ARBA00037968"/>
    </source>
</evidence>
<dbReference type="Pfam" id="PF07690">
    <property type="entry name" value="MFS_1"/>
    <property type="match status" value="1"/>
</dbReference>
<evidence type="ECO:0000256" key="3">
    <source>
        <dbReference type="ARBA" id="ARBA00022692"/>
    </source>
</evidence>
<dbReference type="SUPFAM" id="SSF103473">
    <property type="entry name" value="MFS general substrate transporter"/>
    <property type="match status" value="1"/>
</dbReference>
<dbReference type="FunFam" id="1.20.1250.20:FF:000065">
    <property type="entry name" value="Putative MFS pantothenate transporter"/>
    <property type="match status" value="1"/>
</dbReference>
<feature type="transmembrane region" description="Helical" evidence="8">
    <location>
        <begin position="129"/>
        <end position="151"/>
    </location>
</feature>
<sequence length="509" mass="57897">MSLLRRIRGWIFLNDPTWSEEKRREQVLVRRLDVFFMIYAAFSSIVKWLDQNNVQNAYVSGMQEDLHLYGNELNYFTTYFNIGYTIMIPFSVYLMNDWIRPNIWLPTAELLWGIATATFAAVHTAKQVYGIRFVVGFFEGTAWPGIMVLLLSWYTPSEAGKRIAIYEASTYIGSMWAGFLQAALYRNLNGAHGLSGWRWMFVVNAIIPIAFAGYGYIGIPGYPNRPNRWAFWLRDVDVETAQLRMKRIKRSLPKGWSWKAVKSLVTGPHNWVSPLAWAFGLLGGQGTVGTRYFNLWLKSLKNADGSKRYSVEKLNLIPVASAGISVVSLLTLMSLSDRFQVQWPFILFCLLIGLTFSSVLAVWEIPDSVRFASYFIMSIPTVFADLQIAWYGTLLAHSAEERSFMVAFGVVSMYCLNAGVPLSVWPATEAPHWRIGWKYSASCWAGAIVLFFCLVWYERNSKLLRARNAIAQDDEASANDQIESDDRFDSKTPVGEEDQPVPAPVVLRE</sequence>
<dbReference type="EMBL" id="KI894027">
    <property type="protein sequence ID" value="OBR88197.1"/>
    <property type="molecule type" value="Genomic_DNA"/>
</dbReference>
<feature type="transmembrane region" description="Helical" evidence="8">
    <location>
        <begin position="437"/>
        <end position="457"/>
    </location>
</feature>
<accession>A0A1A6ADQ0</accession>
<evidence type="ECO:0000256" key="8">
    <source>
        <dbReference type="SAM" id="Phobius"/>
    </source>
</evidence>
<feature type="transmembrane region" description="Helical" evidence="8">
    <location>
        <begin position="32"/>
        <end position="49"/>
    </location>
</feature>
<feature type="transmembrane region" description="Helical" evidence="8">
    <location>
        <begin position="163"/>
        <end position="185"/>
    </location>
</feature>
<proteinExistence type="inferred from homology"/>
<dbReference type="InterPro" id="IPR011701">
    <property type="entry name" value="MFS"/>
</dbReference>
<keyword evidence="4 8" id="KW-1133">Transmembrane helix</keyword>
<feature type="transmembrane region" description="Helical" evidence="8">
    <location>
        <begin position="197"/>
        <end position="219"/>
    </location>
</feature>